<reference evidence="1" key="1">
    <citation type="submission" date="2021-06" db="EMBL/GenBank/DDBJ databases">
        <title>Comparative genomics, transcriptomics and evolutionary studies reveal genomic signatures of adaptation to plant cell wall in hemibiotrophic fungi.</title>
        <authorList>
            <consortium name="DOE Joint Genome Institute"/>
            <person name="Baroncelli R."/>
            <person name="Diaz J.F."/>
            <person name="Benocci T."/>
            <person name="Peng M."/>
            <person name="Battaglia E."/>
            <person name="Haridas S."/>
            <person name="Andreopoulos W."/>
            <person name="Labutti K."/>
            <person name="Pangilinan J."/>
            <person name="Floch G.L."/>
            <person name="Makela M.R."/>
            <person name="Henrissat B."/>
            <person name="Grigoriev I.V."/>
            <person name="Crouch J.A."/>
            <person name="De Vries R.P."/>
            <person name="Sukno S.A."/>
            <person name="Thon M.R."/>
        </authorList>
    </citation>
    <scope>NUCLEOTIDE SEQUENCE</scope>
    <source>
        <strain evidence="1">MAFF235873</strain>
    </source>
</reference>
<organism evidence="1 2">
    <name type="scientific">Colletotrichum zoysiae</name>
    <dbReference type="NCBI Taxonomy" id="1216348"/>
    <lineage>
        <taxon>Eukaryota</taxon>
        <taxon>Fungi</taxon>
        <taxon>Dikarya</taxon>
        <taxon>Ascomycota</taxon>
        <taxon>Pezizomycotina</taxon>
        <taxon>Sordariomycetes</taxon>
        <taxon>Hypocreomycetidae</taxon>
        <taxon>Glomerellales</taxon>
        <taxon>Glomerellaceae</taxon>
        <taxon>Colletotrichum</taxon>
        <taxon>Colletotrichum graminicola species complex</taxon>
    </lineage>
</organism>
<dbReference type="EMBL" id="MU842977">
    <property type="protein sequence ID" value="KAK2024038.1"/>
    <property type="molecule type" value="Genomic_DNA"/>
</dbReference>
<proteinExistence type="predicted"/>
<name>A0AAD9H876_9PEZI</name>
<comment type="caution">
    <text evidence="1">The sequence shown here is derived from an EMBL/GenBank/DDBJ whole genome shotgun (WGS) entry which is preliminary data.</text>
</comment>
<keyword evidence="2" id="KW-1185">Reference proteome</keyword>
<evidence type="ECO:0000313" key="1">
    <source>
        <dbReference type="EMBL" id="KAK2024038.1"/>
    </source>
</evidence>
<accession>A0AAD9H876</accession>
<dbReference type="Proteomes" id="UP001232148">
    <property type="component" value="Unassembled WGS sequence"/>
</dbReference>
<protein>
    <submittedName>
        <fullName evidence="1">Uncharacterized protein</fullName>
    </submittedName>
</protein>
<sequence>MGPVWRDVGLLESVGWRSARVRAHPSVVYERHGTLAATDEVASADVPQEPCFGGGYCPPLGRRWKGTVRREREKGTIACSTHVLEQSKHGRVCSSTHTRASHHIYTHTHTHTHTYVGAVRDMPNCCCAVRQRRETQADAVGGMAIVASAS</sequence>
<dbReference type="AlphaFoldDB" id="A0AAD9H876"/>
<evidence type="ECO:0000313" key="2">
    <source>
        <dbReference type="Proteomes" id="UP001232148"/>
    </source>
</evidence>
<gene>
    <name evidence="1" type="ORF">LX32DRAFT_118953</name>
</gene>